<comment type="cofactor">
    <cofactor evidence="2">
        <name>Mn(2+)</name>
        <dbReference type="ChEBI" id="CHEBI:29035"/>
    </cofactor>
    <cofactor evidence="2">
        <name>Fe(2+)</name>
        <dbReference type="ChEBI" id="CHEBI:29033"/>
    </cofactor>
    <text evidence="2">Binds 1 Mn(2+) or Fe(2+) ion per subunit.</text>
</comment>
<feature type="binding site" evidence="2">
    <location>
        <position position="89"/>
    </location>
    <ligand>
        <name>Fe cation</name>
        <dbReference type="ChEBI" id="CHEBI:24875"/>
    </ligand>
</feature>
<keyword evidence="2" id="KW-0408">Iron</keyword>
<evidence type="ECO:0000256" key="1">
    <source>
        <dbReference type="PIRSR" id="PIRSR602481-1"/>
    </source>
</evidence>
<dbReference type="Pfam" id="PF01475">
    <property type="entry name" value="FUR"/>
    <property type="match status" value="1"/>
</dbReference>
<dbReference type="RefSeq" id="WP_151692207.1">
    <property type="nucleotide sequence ID" value="NZ_BMGX01000002.1"/>
</dbReference>
<dbReference type="Proteomes" id="UP000484164">
    <property type="component" value="Unassembled WGS sequence"/>
</dbReference>
<dbReference type="GO" id="GO:0045892">
    <property type="term" value="P:negative regulation of DNA-templated transcription"/>
    <property type="evidence" value="ECO:0007669"/>
    <property type="project" value="TreeGrafter"/>
</dbReference>
<comment type="caution">
    <text evidence="3">The sequence shown here is derived from an EMBL/GenBank/DDBJ whole genome shotgun (WGS) entry which is preliminary data.</text>
</comment>
<dbReference type="GO" id="GO:0008270">
    <property type="term" value="F:zinc ion binding"/>
    <property type="evidence" value="ECO:0007669"/>
    <property type="project" value="TreeGrafter"/>
</dbReference>
<protein>
    <submittedName>
        <fullName evidence="3">Transcriptional repressor</fullName>
    </submittedName>
</protein>
<feature type="binding site" evidence="2">
    <location>
        <position position="87"/>
    </location>
    <ligand>
        <name>Fe cation</name>
        <dbReference type="ChEBI" id="CHEBI:24875"/>
    </ligand>
</feature>
<name>A0A6L3ZJ36_9FLAO</name>
<feature type="binding site" evidence="1">
    <location>
        <position position="135"/>
    </location>
    <ligand>
        <name>Zn(2+)</name>
        <dbReference type="ChEBI" id="CHEBI:29105"/>
    </ligand>
</feature>
<accession>A0A6L3ZJ36</accession>
<dbReference type="InterPro" id="IPR002481">
    <property type="entry name" value="FUR"/>
</dbReference>
<feature type="binding site" evidence="1">
    <location>
        <position position="132"/>
    </location>
    <ligand>
        <name>Zn(2+)</name>
        <dbReference type="ChEBI" id="CHEBI:29105"/>
    </ligand>
</feature>
<evidence type="ECO:0000313" key="4">
    <source>
        <dbReference type="Proteomes" id="UP000484164"/>
    </source>
</evidence>
<comment type="cofactor">
    <cofactor evidence="1">
        <name>Zn(2+)</name>
        <dbReference type="ChEBI" id="CHEBI:29105"/>
    </cofactor>
    <text evidence="1">Binds 1 zinc ion per subunit.</text>
</comment>
<keyword evidence="1" id="KW-0862">Zinc</keyword>
<evidence type="ECO:0000256" key="2">
    <source>
        <dbReference type="PIRSR" id="PIRSR602481-2"/>
    </source>
</evidence>
<keyword evidence="4" id="KW-1185">Reference proteome</keyword>
<dbReference type="InterPro" id="IPR036390">
    <property type="entry name" value="WH_DNA-bd_sf"/>
</dbReference>
<dbReference type="GO" id="GO:0003700">
    <property type="term" value="F:DNA-binding transcription factor activity"/>
    <property type="evidence" value="ECO:0007669"/>
    <property type="project" value="InterPro"/>
</dbReference>
<dbReference type="SUPFAM" id="SSF46785">
    <property type="entry name" value="Winged helix' DNA-binding domain"/>
    <property type="match status" value="1"/>
</dbReference>
<keyword evidence="1" id="KW-0479">Metal-binding</keyword>
<dbReference type="InterPro" id="IPR036388">
    <property type="entry name" value="WH-like_DNA-bd_sf"/>
</dbReference>
<dbReference type="PANTHER" id="PTHR33202">
    <property type="entry name" value="ZINC UPTAKE REGULATION PROTEIN"/>
    <property type="match status" value="1"/>
</dbReference>
<dbReference type="OrthoDB" id="594893at2"/>
<feature type="binding site" evidence="1">
    <location>
        <position position="96"/>
    </location>
    <ligand>
        <name>Zn(2+)</name>
        <dbReference type="ChEBI" id="CHEBI:29105"/>
    </ligand>
</feature>
<reference evidence="3 4" key="1">
    <citation type="submission" date="2019-10" db="EMBL/GenBank/DDBJ databases">
        <title>Genome sequence of Phaeocystidibacter marisrubri JCM30614 (type strain).</title>
        <authorList>
            <person name="Bowman J.P."/>
        </authorList>
    </citation>
    <scope>NUCLEOTIDE SEQUENCE [LARGE SCALE GENOMIC DNA]</scope>
    <source>
        <strain evidence="3 4">JCM 30614</strain>
    </source>
</reference>
<gene>
    <name evidence="3" type="ORF">F8C82_03980</name>
</gene>
<proteinExistence type="predicted"/>
<sequence length="136" mass="15084">MSRAEDILKSHGLRSTEIRREVINQLLNVGKAITHQDMETAMPKADRVTLYRTLTSLQEAGIIHQVVDDETVKKYALCGGGCSQDHHHDNHVHFKCTSCGDTRCLENVVIPAVNLPKGYVMESEDLLVQGVCPECA</sequence>
<feature type="binding site" evidence="1">
    <location>
        <position position="99"/>
    </location>
    <ligand>
        <name>Zn(2+)</name>
        <dbReference type="ChEBI" id="CHEBI:29105"/>
    </ligand>
</feature>
<dbReference type="GO" id="GO:0000976">
    <property type="term" value="F:transcription cis-regulatory region binding"/>
    <property type="evidence" value="ECO:0007669"/>
    <property type="project" value="TreeGrafter"/>
</dbReference>
<dbReference type="Gene3D" id="1.10.10.10">
    <property type="entry name" value="Winged helix-like DNA-binding domain superfamily/Winged helix DNA-binding domain"/>
    <property type="match status" value="1"/>
</dbReference>
<dbReference type="GO" id="GO:1900376">
    <property type="term" value="P:regulation of secondary metabolite biosynthetic process"/>
    <property type="evidence" value="ECO:0007669"/>
    <property type="project" value="TreeGrafter"/>
</dbReference>
<dbReference type="PANTHER" id="PTHR33202:SF22">
    <property type="entry name" value="HYDROGEN PEROXIDE SENSITIVE REPRESSOR"/>
    <property type="match status" value="1"/>
</dbReference>
<dbReference type="EMBL" id="WBVQ01000001">
    <property type="protein sequence ID" value="KAB2817568.1"/>
    <property type="molecule type" value="Genomic_DNA"/>
</dbReference>
<dbReference type="AlphaFoldDB" id="A0A6L3ZJ36"/>
<evidence type="ECO:0000313" key="3">
    <source>
        <dbReference type="EMBL" id="KAB2817568.1"/>
    </source>
</evidence>
<organism evidence="3 4">
    <name type="scientific">Phaeocystidibacter marisrubri</name>
    <dbReference type="NCBI Taxonomy" id="1577780"/>
    <lineage>
        <taxon>Bacteria</taxon>
        <taxon>Pseudomonadati</taxon>
        <taxon>Bacteroidota</taxon>
        <taxon>Flavobacteriia</taxon>
        <taxon>Flavobacteriales</taxon>
        <taxon>Phaeocystidibacteraceae</taxon>
        <taxon>Phaeocystidibacter</taxon>
    </lineage>
</organism>